<dbReference type="NCBIfam" id="TIGR01934">
    <property type="entry name" value="MenG_MenH_UbiE"/>
    <property type="match status" value="1"/>
</dbReference>
<reference evidence="7 8" key="1">
    <citation type="journal article" date="2018" name="Cell">
        <title>The Chara Genome: Secondary Complexity and Implications for Plant Terrestrialization.</title>
        <authorList>
            <person name="Nishiyama T."/>
            <person name="Sakayama H."/>
            <person name="Vries J.D."/>
            <person name="Buschmann H."/>
            <person name="Saint-Marcoux D."/>
            <person name="Ullrich K.K."/>
            <person name="Haas F.B."/>
            <person name="Vanderstraeten L."/>
            <person name="Becker D."/>
            <person name="Lang D."/>
            <person name="Vosolsobe S."/>
            <person name="Rombauts S."/>
            <person name="Wilhelmsson P.K.I."/>
            <person name="Janitza P."/>
            <person name="Kern R."/>
            <person name="Heyl A."/>
            <person name="Rumpler F."/>
            <person name="Villalobos L.I.A.C."/>
            <person name="Clay J.M."/>
            <person name="Skokan R."/>
            <person name="Toyoda A."/>
            <person name="Suzuki Y."/>
            <person name="Kagoshima H."/>
            <person name="Schijlen E."/>
            <person name="Tajeshwar N."/>
            <person name="Catarino B."/>
            <person name="Hetherington A.J."/>
            <person name="Saltykova A."/>
            <person name="Bonnot C."/>
            <person name="Breuninger H."/>
            <person name="Symeonidi A."/>
            <person name="Radhakrishnan G.V."/>
            <person name="Van Nieuwerburgh F."/>
            <person name="Deforce D."/>
            <person name="Chang C."/>
            <person name="Karol K.G."/>
            <person name="Hedrich R."/>
            <person name="Ulvskov P."/>
            <person name="Glockner G."/>
            <person name="Delwiche C.F."/>
            <person name="Petrasek J."/>
            <person name="Van de Peer Y."/>
            <person name="Friml J."/>
            <person name="Beilby M."/>
            <person name="Dolan L."/>
            <person name="Kohara Y."/>
            <person name="Sugano S."/>
            <person name="Fujiyama A."/>
            <person name="Delaux P.-M."/>
            <person name="Quint M."/>
            <person name="TheiBen G."/>
            <person name="Hagemann M."/>
            <person name="Harholt J."/>
            <person name="Dunand C."/>
            <person name="Zachgo S."/>
            <person name="Langdale J."/>
            <person name="Maumus F."/>
            <person name="Straeten D.V.D."/>
            <person name="Gould S.B."/>
            <person name="Rensing S.A."/>
        </authorList>
    </citation>
    <scope>NUCLEOTIDE SEQUENCE [LARGE SCALE GENOMIC DNA]</scope>
    <source>
        <strain evidence="7 8">S276</strain>
    </source>
</reference>
<evidence type="ECO:0000256" key="3">
    <source>
        <dbReference type="ARBA" id="ARBA00022688"/>
    </source>
</evidence>
<dbReference type="EC" id="2.1.1.201" evidence="6"/>
<accession>A0A388KGX8</accession>
<gene>
    <name evidence="6" type="primary">COQ5</name>
    <name evidence="7" type="ORF">CBR_g3967</name>
</gene>
<comment type="pathway">
    <text evidence="6">Cofactor biosynthesis; ubiquinone biosynthesis.</text>
</comment>
<keyword evidence="1 6" id="KW-0489">Methyltransferase</keyword>
<dbReference type="OMA" id="MNDVMSM"/>
<name>A0A388KGX8_CHABU</name>
<dbReference type="InterPro" id="IPR029063">
    <property type="entry name" value="SAM-dependent_MTases_sf"/>
</dbReference>
<evidence type="ECO:0000256" key="1">
    <source>
        <dbReference type="ARBA" id="ARBA00022603"/>
    </source>
</evidence>
<comment type="similarity">
    <text evidence="6">Belongs to the class I-like SAM-binding methyltransferase superfamily. MenG/UbiE family.</text>
</comment>
<dbReference type="PANTHER" id="PTHR43591">
    <property type="entry name" value="METHYLTRANSFERASE"/>
    <property type="match status" value="1"/>
</dbReference>
<dbReference type="CDD" id="cd02440">
    <property type="entry name" value="AdoMet_MTases"/>
    <property type="match status" value="1"/>
</dbReference>
<comment type="caution">
    <text evidence="6">Lacks conserved residue(s) required for the propagation of feature annotation.</text>
</comment>
<organism evidence="7 8">
    <name type="scientific">Chara braunii</name>
    <name type="common">Braun's stonewort</name>
    <dbReference type="NCBI Taxonomy" id="69332"/>
    <lineage>
        <taxon>Eukaryota</taxon>
        <taxon>Viridiplantae</taxon>
        <taxon>Streptophyta</taxon>
        <taxon>Charophyceae</taxon>
        <taxon>Charales</taxon>
        <taxon>Characeae</taxon>
        <taxon>Chara</taxon>
    </lineage>
</organism>
<comment type="function">
    <text evidence="6">Methyltransferase required for the conversion of 2-polyprenyl-6-methoxy-1,4-benzoquinol (DDMQH2) to 2-polyprenyl-3-methyl-6-methoxy-1,4-benzoquinol (DMQH2).</text>
</comment>
<evidence type="ECO:0000256" key="6">
    <source>
        <dbReference type="HAMAP-Rule" id="MF_03191"/>
    </source>
</evidence>
<dbReference type="Gramene" id="GBG69268">
    <property type="protein sequence ID" value="GBG69268"/>
    <property type="gene ID" value="CBR_g3967"/>
</dbReference>
<keyword evidence="3 6" id="KW-0831">Ubiquinone biosynthesis</keyword>
<keyword evidence="8" id="KW-1185">Reference proteome</keyword>
<dbReference type="UniPathway" id="UPA00232"/>
<dbReference type="GO" id="GO:0032259">
    <property type="term" value="P:methylation"/>
    <property type="evidence" value="ECO:0007669"/>
    <property type="project" value="UniProtKB-KW"/>
</dbReference>
<evidence type="ECO:0000313" key="7">
    <source>
        <dbReference type="EMBL" id="GBG69268.1"/>
    </source>
</evidence>
<sequence>MELARYASVIRRVGRPVDRRGITCLLRMDGSFSGLRMFSSSSGFPRSSSDSPQMTDFGYRSVPEEEKAGLVEGVFKNVADKYDLMNDLMSGGLHRLWKDKLVSRLRPFPGMQHLDAAGGTGDVSFRILNAIREMEKNIVRLPQRQSSADGDSQTKIVVSDINEAMLEVGKQRAKDRGFANAAELDWLQANAESLPLDENSFDGFTIAFGIRNCTHIDKVLSEAFRVLRRGGRFLCLEFSRVDALPLRQLYDMYSFMVIPCIGELVAGDKESYQYLVESIRRFPHQQRFARMIADAGFQKVQFENLTGGVVAIHSGFKL</sequence>
<dbReference type="PROSITE" id="PS01184">
    <property type="entry name" value="UBIE_2"/>
    <property type="match status" value="1"/>
</dbReference>
<dbReference type="PANTHER" id="PTHR43591:SF24">
    <property type="entry name" value="2-METHOXY-6-POLYPRENYL-1,4-BENZOQUINOL METHYLASE, MITOCHONDRIAL"/>
    <property type="match status" value="1"/>
</dbReference>
<keyword evidence="6" id="KW-0496">Mitochondrion</keyword>
<keyword evidence="6" id="KW-0999">Mitochondrion inner membrane</keyword>
<evidence type="ECO:0000256" key="2">
    <source>
        <dbReference type="ARBA" id="ARBA00022679"/>
    </source>
</evidence>
<evidence type="ECO:0000256" key="4">
    <source>
        <dbReference type="ARBA" id="ARBA00022691"/>
    </source>
</evidence>
<dbReference type="SUPFAM" id="SSF53335">
    <property type="entry name" value="S-adenosyl-L-methionine-dependent methyltransferases"/>
    <property type="match status" value="1"/>
</dbReference>
<keyword evidence="4 6" id="KW-0949">S-adenosyl-L-methionine</keyword>
<dbReference type="GO" id="GO:0031314">
    <property type="term" value="C:extrinsic component of mitochondrial inner membrane"/>
    <property type="evidence" value="ECO:0007669"/>
    <property type="project" value="UniProtKB-UniRule"/>
</dbReference>
<dbReference type="GO" id="GO:0008425">
    <property type="term" value="F:2-methoxy-6-polyprenyl-1,4-benzoquinol methyltransferase activity"/>
    <property type="evidence" value="ECO:0007669"/>
    <property type="project" value="UniProtKB-UniRule"/>
</dbReference>
<evidence type="ECO:0000313" key="8">
    <source>
        <dbReference type="Proteomes" id="UP000265515"/>
    </source>
</evidence>
<dbReference type="InterPro" id="IPR023576">
    <property type="entry name" value="UbiE/COQ5_MeTrFase_CS"/>
</dbReference>
<dbReference type="Proteomes" id="UP000265515">
    <property type="component" value="Unassembled WGS sequence"/>
</dbReference>
<comment type="catalytic activity">
    <reaction evidence="6">
        <text>a 2-methoxy-6-(all-trans-polyprenyl)benzene-1,4-diol + S-adenosyl-L-methionine = a 5-methoxy-2-methyl-3-(all-trans-polyprenyl)benzene-1,4-diol + S-adenosyl-L-homocysteine + H(+)</text>
        <dbReference type="Rhea" id="RHEA:28286"/>
        <dbReference type="Rhea" id="RHEA-COMP:10858"/>
        <dbReference type="Rhea" id="RHEA-COMP:10859"/>
        <dbReference type="ChEBI" id="CHEBI:15378"/>
        <dbReference type="ChEBI" id="CHEBI:57856"/>
        <dbReference type="ChEBI" id="CHEBI:59789"/>
        <dbReference type="ChEBI" id="CHEBI:84166"/>
        <dbReference type="ChEBI" id="CHEBI:84167"/>
        <dbReference type="EC" id="2.1.1.201"/>
    </reaction>
</comment>
<dbReference type="PROSITE" id="PS51608">
    <property type="entry name" value="SAM_MT_UBIE"/>
    <property type="match status" value="1"/>
</dbReference>
<dbReference type="OrthoDB" id="6329284at2759"/>
<feature type="binding site" evidence="6">
    <location>
        <position position="160"/>
    </location>
    <ligand>
        <name>S-adenosyl-L-methionine</name>
        <dbReference type="ChEBI" id="CHEBI:59789"/>
    </ligand>
</feature>
<keyword evidence="6" id="KW-0472">Membrane</keyword>
<comment type="subunit">
    <text evidence="5">Component of a multi-subunit COQ enzyme complex, composed of at least COQ3, COQ4, COQ5, COQ6, COQ7 and COQ9. Interacts with PYURF; the interaction is direct, stabilizes COQ5 protein and associates PYURF with COQ enzyme complex.</text>
</comment>
<dbReference type="PROSITE" id="PS01183">
    <property type="entry name" value="UBIE_1"/>
    <property type="match status" value="1"/>
</dbReference>
<protein>
    <recommendedName>
        <fullName evidence="6">2-methoxy-6-polyprenyl-1,4-benzoquinol methylase, mitochondrial</fullName>
        <ecNumber evidence="6">2.1.1.201</ecNumber>
    </recommendedName>
    <alternativeName>
        <fullName evidence="6">Ubiquinone biosynthesis methyltransferase COQ5</fullName>
    </alternativeName>
</protein>
<proteinExistence type="inferred from homology"/>
<dbReference type="STRING" id="69332.A0A388KGX8"/>
<feature type="binding site" evidence="6">
    <location>
        <begin position="190"/>
        <end position="191"/>
    </location>
    <ligand>
        <name>S-adenosyl-L-methionine</name>
        <dbReference type="ChEBI" id="CHEBI:59789"/>
    </ligand>
</feature>
<keyword evidence="2 6" id="KW-0808">Transferase</keyword>
<comment type="caution">
    <text evidence="7">The sequence shown here is derived from an EMBL/GenBank/DDBJ whole genome shotgun (WGS) entry which is preliminary data.</text>
</comment>
<dbReference type="FunFam" id="3.40.50.150:FF:000064">
    <property type="entry name" value="2-methoxy-6-polyprenyl-1,4-benzoquinol methylase, mitochondrial"/>
    <property type="match status" value="1"/>
</dbReference>
<evidence type="ECO:0000256" key="5">
    <source>
        <dbReference type="ARBA" id="ARBA00046387"/>
    </source>
</evidence>
<dbReference type="HAMAP" id="MF_01813">
    <property type="entry name" value="MenG_UbiE_methyltr"/>
    <property type="match status" value="1"/>
</dbReference>
<dbReference type="AlphaFoldDB" id="A0A388KGX8"/>
<dbReference type="InterPro" id="IPR004033">
    <property type="entry name" value="UbiE/COQ5_MeTrFase"/>
</dbReference>
<feature type="binding site" evidence="6">
    <location>
        <position position="120"/>
    </location>
    <ligand>
        <name>S-adenosyl-L-methionine</name>
        <dbReference type="ChEBI" id="CHEBI:59789"/>
    </ligand>
</feature>
<dbReference type="Gene3D" id="3.40.50.150">
    <property type="entry name" value="Vaccinia Virus protein VP39"/>
    <property type="match status" value="1"/>
</dbReference>
<comment type="subcellular location">
    <subcellularLocation>
        <location evidence="6">Mitochondrion inner membrane</location>
        <topology evidence="6">Peripheral membrane protein</topology>
        <orientation evidence="6">Matrix side</orientation>
    </subcellularLocation>
</comment>
<dbReference type="Pfam" id="PF01209">
    <property type="entry name" value="Ubie_methyltran"/>
    <property type="match status" value="1"/>
</dbReference>
<dbReference type="EMBL" id="BFEA01000112">
    <property type="protein sequence ID" value="GBG69268.1"/>
    <property type="molecule type" value="Genomic_DNA"/>
</dbReference>